<protein>
    <submittedName>
        <fullName evidence="1">Uncharacterized protein</fullName>
    </submittedName>
</protein>
<proteinExistence type="predicted"/>
<dbReference type="KEGG" id="sen:SACE_3678"/>
<dbReference type="Proteomes" id="UP000006728">
    <property type="component" value="Chromosome"/>
</dbReference>
<accession>A4FFX7</accession>
<organism evidence="1 2">
    <name type="scientific">Saccharopolyspora erythraea (strain ATCC 11635 / DSM 40517 / JCM 4748 / NBRC 13426 / NCIMB 8594 / NRRL 2338)</name>
    <dbReference type="NCBI Taxonomy" id="405948"/>
    <lineage>
        <taxon>Bacteria</taxon>
        <taxon>Bacillati</taxon>
        <taxon>Actinomycetota</taxon>
        <taxon>Actinomycetes</taxon>
        <taxon>Pseudonocardiales</taxon>
        <taxon>Pseudonocardiaceae</taxon>
        <taxon>Saccharopolyspora</taxon>
    </lineage>
</organism>
<sequence length="37" mass="3978">MLTALLVEAAVTALVLLALLVTCAVLLDAHPPRRPRR</sequence>
<dbReference type="EMBL" id="AM420293">
    <property type="protein sequence ID" value="CAM02952.1"/>
    <property type="molecule type" value="Genomic_DNA"/>
</dbReference>
<dbReference type="HOGENOM" id="CLU_220296_0_0_11"/>
<evidence type="ECO:0000313" key="1">
    <source>
        <dbReference type="EMBL" id="CAM02952.1"/>
    </source>
</evidence>
<name>A4FFX7_SACEN</name>
<gene>
    <name evidence="1" type="ordered locus">SACE_3678</name>
</gene>
<evidence type="ECO:0000313" key="2">
    <source>
        <dbReference type="Proteomes" id="UP000006728"/>
    </source>
</evidence>
<reference evidence="1 2" key="1">
    <citation type="journal article" date="2007" name="Nat. Biotechnol.">
        <title>Complete genome sequence of the erythromycin-producing bacterium Saccharopolyspora erythraea NRRL23338.</title>
        <authorList>
            <person name="Oliynyk M."/>
            <person name="Samborskyy M."/>
            <person name="Lester J.B."/>
            <person name="Mironenko T."/>
            <person name="Scott N."/>
            <person name="Dickens S."/>
            <person name="Haydock S.F."/>
            <person name="Leadlay P.F."/>
        </authorList>
    </citation>
    <scope>NUCLEOTIDE SEQUENCE [LARGE SCALE GENOMIC DNA]</scope>
    <source>
        <strain evidence="2">ATCC 11635 / DSM 40517 / JCM 4748 / NBRC 13426 / NCIMB 8594 / NRRL 2338</strain>
    </source>
</reference>
<dbReference type="AlphaFoldDB" id="A4FFX7"/>
<keyword evidence="2" id="KW-1185">Reference proteome</keyword>